<keyword evidence="1" id="KW-0732">Signal</keyword>
<accession>A0ABS4EUE9</accession>
<evidence type="ECO:0000313" key="3">
    <source>
        <dbReference type="Proteomes" id="UP000823786"/>
    </source>
</evidence>
<evidence type="ECO:0000256" key="1">
    <source>
        <dbReference type="SAM" id="SignalP"/>
    </source>
</evidence>
<evidence type="ECO:0008006" key="4">
    <source>
        <dbReference type="Google" id="ProtNLM"/>
    </source>
</evidence>
<proteinExistence type="predicted"/>
<feature type="chain" id="PRO_5045717497" description="APCDD1 domain-containing protein" evidence="1">
    <location>
        <begin position="25"/>
        <end position="200"/>
    </location>
</feature>
<keyword evidence="3" id="KW-1185">Reference proteome</keyword>
<reference evidence="2 3" key="1">
    <citation type="submission" date="2021-03" db="EMBL/GenBank/DDBJ databases">
        <title>Genomic Encyclopedia of Type Strains, Phase IV (KMG-IV): sequencing the most valuable type-strain genomes for metagenomic binning, comparative biology and taxonomic classification.</title>
        <authorList>
            <person name="Goeker M."/>
        </authorList>
    </citation>
    <scope>NUCLEOTIDE SEQUENCE [LARGE SCALE GENOMIC DNA]</scope>
    <source>
        <strain evidence="2 3">DSM 26427</strain>
    </source>
</reference>
<dbReference type="RefSeq" id="WP_209856073.1">
    <property type="nucleotide sequence ID" value="NZ_JAGGJV010000011.1"/>
</dbReference>
<evidence type="ECO:0000313" key="2">
    <source>
        <dbReference type="EMBL" id="MBP1861585.1"/>
    </source>
</evidence>
<organism evidence="2 3">
    <name type="scientific">Rhizobium herbae</name>
    <dbReference type="NCBI Taxonomy" id="508661"/>
    <lineage>
        <taxon>Bacteria</taxon>
        <taxon>Pseudomonadati</taxon>
        <taxon>Pseudomonadota</taxon>
        <taxon>Alphaproteobacteria</taxon>
        <taxon>Hyphomicrobiales</taxon>
        <taxon>Rhizobiaceae</taxon>
        <taxon>Rhizobium/Agrobacterium group</taxon>
        <taxon>Rhizobium</taxon>
    </lineage>
</organism>
<protein>
    <recommendedName>
        <fullName evidence="4">APCDD1 domain-containing protein</fullName>
    </recommendedName>
</protein>
<comment type="caution">
    <text evidence="2">The sequence shown here is derived from an EMBL/GenBank/DDBJ whole genome shotgun (WGS) entry which is preliminary data.</text>
</comment>
<dbReference type="Proteomes" id="UP000823786">
    <property type="component" value="Unassembled WGS sequence"/>
</dbReference>
<sequence>MTVVRYLVAGTCLLALAAPAAAFAQDKPSNLNGEWTSDCLSIGKNDRHGYVTRIVVSGKDVTATSQVYAMNTCQRPTVQVNFKGELLTEDADGNHARIEYVVRSITTTPNISDVVDHYNRETADQAGCGLKGWEENVPFSVAGKKCGPFTFAAEGIRLFDTVWIKGNELRFGAFPVKWTTTSPEQAPTTPLDTVYYRTGK</sequence>
<name>A0ABS4EUE9_9HYPH</name>
<dbReference type="EMBL" id="JAGGJV010000011">
    <property type="protein sequence ID" value="MBP1861585.1"/>
    <property type="molecule type" value="Genomic_DNA"/>
</dbReference>
<gene>
    <name evidence="2" type="ORF">J2Z75_005114</name>
</gene>
<feature type="signal peptide" evidence="1">
    <location>
        <begin position="1"/>
        <end position="24"/>
    </location>
</feature>